<name>A0A0K2TZG7_LEPSM</name>
<accession>A0A0K2TZG7</accession>
<dbReference type="PANTHER" id="PTHR28360">
    <property type="entry name" value="DYNACTIN SUBUNIT 3"/>
    <property type="match status" value="1"/>
</dbReference>
<dbReference type="EMBL" id="HACA01013741">
    <property type="protein sequence ID" value="CDW31102.1"/>
    <property type="molecule type" value="Transcribed_RNA"/>
</dbReference>
<dbReference type="GO" id="GO:0061640">
    <property type="term" value="P:cytoskeleton-dependent cytokinesis"/>
    <property type="evidence" value="ECO:0007669"/>
    <property type="project" value="InterPro"/>
</dbReference>
<organism evidence="1">
    <name type="scientific">Lepeophtheirus salmonis</name>
    <name type="common">Salmon louse</name>
    <name type="synonym">Caligus salmonis</name>
    <dbReference type="NCBI Taxonomy" id="72036"/>
    <lineage>
        <taxon>Eukaryota</taxon>
        <taxon>Metazoa</taxon>
        <taxon>Ecdysozoa</taxon>
        <taxon>Arthropoda</taxon>
        <taxon>Crustacea</taxon>
        <taxon>Multicrustacea</taxon>
        <taxon>Hexanauplia</taxon>
        <taxon>Copepoda</taxon>
        <taxon>Siphonostomatoida</taxon>
        <taxon>Caligidae</taxon>
        <taxon>Lepeophtheirus</taxon>
    </lineage>
</organism>
<dbReference type="InterPro" id="IPR009991">
    <property type="entry name" value="DCTN3"/>
</dbReference>
<dbReference type="AlphaFoldDB" id="A0A0K2TZG7"/>
<proteinExistence type="predicted"/>
<dbReference type="GO" id="GO:0005869">
    <property type="term" value="C:dynactin complex"/>
    <property type="evidence" value="ECO:0007669"/>
    <property type="project" value="InterPro"/>
</dbReference>
<dbReference type="Pfam" id="PF07426">
    <property type="entry name" value="Dynactin_p22"/>
    <property type="match status" value="1"/>
</dbReference>
<dbReference type="PANTHER" id="PTHR28360:SF1">
    <property type="entry name" value="DYNACTIN SUBUNIT 3"/>
    <property type="match status" value="1"/>
</dbReference>
<protein>
    <recommendedName>
        <fullName evidence="2">Dynactin subunit 3</fullName>
    </recommendedName>
</protein>
<reference evidence="1" key="1">
    <citation type="submission" date="2014-05" db="EMBL/GenBank/DDBJ databases">
        <authorList>
            <person name="Chronopoulou M."/>
        </authorList>
    </citation>
    <scope>NUCLEOTIDE SEQUENCE</scope>
    <source>
        <tissue evidence="1">Whole organism</tissue>
    </source>
</reference>
<evidence type="ECO:0000313" key="1">
    <source>
        <dbReference type="EMBL" id="CDW31102.1"/>
    </source>
</evidence>
<evidence type="ECO:0008006" key="2">
    <source>
        <dbReference type="Google" id="ProtNLM"/>
    </source>
</evidence>
<sequence>MATEVLRKRITTLEKAVLGTEGDILSSDPSPPIVPYLTEFAQSLGNAVEKRERIRSILRDVSSIDTFLDPNFGEERGIPLSAKGDIILAQKDVILKTNSLLERVDKSKGVLDQSQELEKAVRHFEPKFQKLAKIQVDQVKKEEELSHESLELIQKYNEIIEIVSKSFIDYDNLLSKAEEKNSWIVTVSITS</sequence>